<dbReference type="RefSeq" id="WP_134118369.1">
    <property type="nucleotide sequence ID" value="NZ_SOEG01000032.1"/>
</dbReference>
<organism evidence="2 3">
    <name type="scientific">Orenia marismortui</name>
    <dbReference type="NCBI Taxonomy" id="46469"/>
    <lineage>
        <taxon>Bacteria</taxon>
        <taxon>Bacillati</taxon>
        <taxon>Bacillota</taxon>
        <taxon>Clostridia</taxon>
        <taxon>Halanaerobiales</taxon>
        <taxon>Halobacteroidaceae</taxon>
        <taxon>Orenia</taxon>
    </lineage>
</organism>
<dbReference type="AlphaFoldDB" id="A0A4R8GR20"/>
<sequence>MIFDALFGSKVETISSKETEEKLAKANVQILDVRTKEEYNQGHIPNSINIEVTEVENNLDKINKNNEIITVCASGMRSNRAAKKLVDLGYEKVKNMKGGMMAWKGKVE</sequence>
<dbReference type="PANTHER" id="PTHR43031">
    <property type="entry name" value="FAD-DEPENDENT OXIDOREDUCTASE"/>
    <property type="match status" value="1"/>
</dbReference>
<protein>
    <submittedName>
        <fullName evidence="2">Rhodanese-related sulfurtransferase</fullName>
    </submittedName>
</protein>
<dbReference type="STRING" id="926561.GCA_000379025_02426"/>
<dbReference type="PANTHER" id="PTHR43031:SF17">
    <property type="entry name" value="SULFURTRANSFERASE YTWF-RELATED"/>
    <property type="match status" value="1"/>
</dbReference>
<evidence type="ECO:0000259" key="1">
    <source>
        <dbReference type="PROSITE" id="PS50206"/>
    </source>
</evidence>
<dbReference type="GO" id="GO:0016740">
    <property type="term" value="F:transferase activity"/>
    <property type="evidence" value="ECO:0007669"/>
    <property type="project" value="UniProtKB-KW"/>
</dbReference>
<dbReference type="Proteomes" id="UP000295832">
    <property type="component" value="Unassembled WGS sequence"/>
</dbReference>
<name>A0A4R8GR20_9FIRM</name>
<feature type="domain" description="Rhodanese" evidence="1">
    <location>
        <begin position="24"/>
        <end position="108"/>
    </location>
</feature>
<dbReference type="CDD" id="cd00158">
    <property type="entry name" value="RHOD"/>
    <property type="match status" value="1"/>
</dbReference>
<evidence type="ECO:0000313" key="3">
    <source>
        <dbReference type="Proteomes" id="UP000295832"/>
    </source>
</evidence>
<keyword evidence="3" id="KW-1185">Reference proteome</keyword>
<dbReference type="FunFam" id="3.40.250.10:FF:000049">
    <property type="entry name" value="Phage shock protein E"/>
    <property type="match status" value="1"/>
</dbReference>
<dbReference type="Pfam" id="PF00581">
    <property type="entry name" value="Rhodanese"/>
    <property type="match status" value="1"/>
</dbReference>
<gene>
    <name evidence="2" type="ORF">C7959_13227</name>
</gene>
<dbReference type="InterPro" id="IPR001763">
    <property type="entry name" value="Rhodanese-like_dom"/>
</dbReference>
<keyword evidence="2" id="KW-0808">Transferase</keyword>
<dbReference type="InterPro" id="IPR050229">
    <property type="entry name" value="GlpE_sulfurtransferase"/>
</dbReference>
<dbReference type="PROSITE" id="PS50206">
    <property type="entry name" value="RHODANESE_3"/>
    <property type="match status" value="1"/>
</dbReference>
<dbReference type="SMART" id="SM00450">
    <property type="entry name" value="RHOD"/>
    <property type="match status" value="1"/>
</dbReference>
<reference evidence="2 3" key="1">
    <citation type="submission" date="2019-03" db="EMBL/GenBank/DDBJ databases">
        <title>Subsurface microbial communities from deep shales in Ohio and West Virginia, USA.</title>
        <authorList>
            <person name="Wrighton K."/>
        </authorList>
    </citation>
    <scope>NUCLEOTIDE SEQUENCE [LARGE SCALE GENOMIC DNA]</scope>
    <source>
        <strain evidence="2 3">MSL 6dP</strain>
    </source>
</reference>
<dbReference type="InterPro" id="IPR036873">
    <property type="entry name" value="Rhodanese-like_dom_sf"/>
</dbReference>
<accession>A0A4R8GR20</accession>
<dbReference type="Gene3D" id="3.40.250.10">
    <property type="entry name" value="Rhodanese-like domain"/>
    <property type="match status" value="1"/>
</dbReference>
<dbReference type="EMBL" id="SOEG01000032">
    <property type="protein sequence ID" value="TDX48232.1"/>
    <property type="molecule type" value="Genomic_DNA"/>
</dbReference>
<comment type="caution">
    <text evidence="2">The sequence shown here is derived from an EMBL/GenBank/DDBJ whole genome shotgun (WGS) entry which is preliminary data.</text>
</comment>
<dbReference type="SUPFAM" id="SSF52821">
    <property type="entry name" value="Rhodanese/Cell cycle control phosphatase"/>
    <property type="match status" value="1"/>
</dbReference>
<proteinExistence type="predicted"/>
<evidence type="ECO:0000313" key="2">
    <source>
        <dbReference type="EMBL" id="TDX48232.1"/>
    </source>
</evidence>